<evidence type="ECO:0000256" key="4">
    <source>
        <dbReference type="ARBA" id="ARBA00022619"/>
    </source>
</evidence>
<accession>A0A4P6EKG8</accession>
<dbReference type="GO" id="GO:0046872">
    <property type="term" value="F:metal ion binding"/>
    <property type="evidence" value="ECO:0007669"/>
    <property type="project" value="UniProtKB-KW"/>
</dbReference>
<dbReference type="Pfam" id="PF00926">
    <property type="entry name" value="DHBP_synthase"/>
    <property type="match status" value="1"/>
</dbReference>
<comment type="pathway">
    <text evidence="2">Cofactor biosynthesis; riboflavin biosynthesis; 2-hydroxy-3-oxobutyl phosphate from D-ribulose 5-phosphate: step 1/1.</text>
</comment>
<dbReference type="EC" id="4.1.99.12" evidence="3"/>
<dbReference type="EMBL" id="CP035495">
    <property type="protein sequence ID" value="QAY63094.1"/>
    <property type="molecule type" value="Genomic_DNA"/>
</dbReference>
<dbReference type="KEGG" id="xyl:ET495_07395"/>
<organism evidence="6 7">
    <name type="scientific">Xylanimonas allomyrinae</name>
    <dbReference type="NCBI Taxonomy" id="2509459"/>
    <lineage>
        <taxon>Bacteria</taxon>
        <taxon>Bacillati</taxon>
        <taxon>Actinomycetota</taxon>
        <taxon>Actinomycetes</taxon>
        <taxon>Micrococcales</taxon>
        <taxon>Promicromonosporaceae</taxon>
        <taxon>Xylanimonas</taxon>
    </lineage>
</organism>
<dbReference type="PANTHER" id="PTHR21327:SF18">
    <property type="entry name" value="3,4-DIHYDROXY-2-BUTANONE 4-PHOSPHATE SYNTHASE"/>
    <property type="match status" value="1"/>
</dbReference>
<evidence type="ECO:0000256" key="2">
    <source>
        <dbReference type="ARBA" id="ARBA00004904"/>
    </source>
</evidence>
<dbReference type="PANTHER" id="PTHR21327">
    <property type="entry name" value="GTP CYCLOHYDROLASE II-RELATED"/>
    <property type="match status" value="1"/>
</dbReference>
<sequence length="95" mass="9985">MTHASGVTLEGDQHDGDLADAVDAIAAIRRGEMVVVVDDADRENEGDLIVAAEHATPGVVNFMIANGKGLVCLALTGGRAEELRGWHDRAPRPLS</sequence>
<evidence type="ECO:0000313" key="6">
    <source>
        <dbReference type="EMBL" id="QAY63094.1"/>
    </source>
</evidence>
<evidence type="ECO:0000313" key="7">
    <source>
        <dbReference type="Proteomes" id="UP000291758"/>
    </source>
</evidence>
<dbReference type="GO" id="GO:0003935">
    <property type="term" value="F:GTP cyclohydrolase II activity"/>
    <property type="evidence" value="ECO:0007669"/>
    <property type="project" value="TreeGrafter"/>
</dbReference>
<dbReference type="GO" id="GO:0008686">
    <property type="term" value="F:3,4-dihydroxy-2-butanone-4-phosphate synthase activity"/>
    <property type="evidence" value="ECO:0007669"/>
    <property type="project" value="UniProtKB-EC"/>
</dbReference>
<keyword evidence="4" id="KW-0686">Riboflavin biosynthesis</keyword>
<dbReference type="SUPFAM" id="SSF55821">
    <property type="entry name" value="YrdC/RibB"/>
    <property type="match status" value="1"/>
</dbReference>
<evidence type="ECO:0000256" key="1">
    <source>
        <dbReference type="ARBA" id="ARBA00002284"/>
    </source>
</evidence>
<comment type="function">
    <text evidence="1">Catalyzes the conversion of D-ribulose 5-phosphate to formate and 3,4-dihydroxy-2-butanone 4-phosphate.</text>
</comment>
<dbReference type="InterPro" id="IPR000422">
    <property type="entry name" value="DHBP_synthase_RibB"/>
</dbReference>
<protein>
    <recommendedName>
        <fullName evidence="3">3,4-dihydroxy-2-butanone-4-phosphate synthase</fullName>
        <ecNumber evidence="3">4.1.99.12</ecNumber>
    </recommendedName>
</protein>
<dbReference type="GO" id="GO:0005829">
    <property type="term" value="C:cytosol"/>
    <property type="evidence" value="ECO:0007669"/>
    <property type="project" value="TreeGrafter"/>
</dbReference>
<evidence type="ECO:0000256" key="3">
    <source>
        <dbReference type="ARBA" id="ARBA00012153"/>
    </source>
</evidence>
<name>A0A4P6EKG8_9MICO</name>
<dbReference type="OrthoDB" id="9793111at2"/>
<dbReference type="Gene3D" id="3.90.870.10">
    <property type="entry name" value="DHBP synthase"/>
    <property type="match status" value="1"/>
</dbReference>
<dbReference type="GO" id="GO:0009231">
    <property type="term" value="P:riboflavin biosynthetic process"/>
    <property type="evidence" value="ECO:0007669"/>
    <property type="project" value="UniProtKB-UniPathway"/>
</dbReference>
<keyword evidence="7" id="KW-1185">Reference proteome</keyword>
<dbReference type="AlphaFoldDB" id="A0A4P6EKG8"/>
<dbReference type="Proteomes" id="UP000291758">
    <property type="component" value="Chromosome"/>
</dbReference>
<evidence type="ECO:0000256" key="5">
    <source>
        <dbReference type="ARBA" id="ARBA00022723"/>
    </source>
</evidence>
<gene>
    <name evidence="6" type="ORF">ET495_07395</name>
</gene>
<dbReference type="UniPathway" id="UPA00275">
    <property type="reaction ID" value="UER00399"/>
</dbReference>
<keyword evidence="5" id="KW-0479">Metal-binding</keyword>
<dbReference type="RefSeq" id="WP_129203871.1">
    <property type="nucleotide sequence ID" value="NZ_CP035495.1"/>
</dbReference>
<reference evidence="6 7" key="1">
    <citation type="submission" date="2019-01" db="EMBL/GenBank/DDBJ databases">
        <title>Genome sequencing of strain 2JSPR-7.</title>
        <authorList>
            <person name="Heo J."/>
            <person name="Kim S.-J."/>
            <person name="Kim J.-S."/>
            <person name="Hong S.-B."/>
            <person name="Kwon S.-W."/>
        </authorList>
    </citation>
    <scope>NUCLEOTIDE SEQUENCE [LARGE SCALE GENOMIC DNA]</scope>
    <source>
        <strain evidence="6 7">2JSPR-7</strain>
    </source>
</reference>
<dbReference type="InterPro" id="IPR017945">
    <property type="entry name" value="DHBP_synth_RibB-like_a/b_dom"/>
</dbReference>
<proteinExistence type="predicted"/>